<dbReference type="EMBL" id="CP013910">
    <property type="protein sequence ID" value="ALW89638.1"/>
    <property type="molecule type" value="Genomic_DNA"/>
</dbReference>
<accession>A0ABM5X794</accession>
<reference evidence="1 2" key="1">
    <citation type="submission" date="2015-12" db="EMBL/GenBank/DDBJ databases">
        <authorList>
            <person name="Kim M.K."/>
            <person name="Srinivasan S."/>
            <person name="Lee J.-J."/>
            <person name="Kim K."/>
        </authorList>
    </citation>
    <scope>NUCLEOTIDE SEQUENCE [LARGE SCALE GENOMIC DNA]</scope>
    <source>
        <strain evidence="1 2">BM2</strain>
    </source>
</reference>
<sequence length="65" mass="6811">MASHFTHVPVQGDVGPVLLQDAAGVLVDFDLPRAGHSGPFQAEIDAANTGEQAAESEWSLGLRII</sequence>
<keyword evidence="2" id="KW-1185">Reference proteome</keyword>
<evidence type="ECO:0000313" key="2">
    <source>
        <dbReference type="Proteomes" id="UP000060071"/>
    </source>
</evidence>
<organism evidence="1 2">
    <name type="scientific">Deinococcus actinosclerus</name>
    <dbReference type="NCBI Taxonomy" id="1768108"/>
    <lineage>
        <taxon>Bacteria</taxon>
        <taxon>Thermotogati</taxon>
        <taxon>Deinococcota</taxon>
        <taxon>Deinococci</taxon>
        <taxon>Deinococcales</taxon>
        <taxon>Deinococcaceae</taxon>
        <taxon>Deinococcus</taxon>
    </lineage>
</organism>
<protein>
    <submittedName>
        <fullName evidence="1">Uncharacterized protein</fullName>
    </submittedName>
</protein>
<proteinExistence type="predicted"/>
<dbReference type="Proteomes" id="UP000060071">
    <property type="component" value="Chromosome"/>
</dbReference>
<name>A0ABM5X794_9DEIO</name>
<evidence type="ECO:0000313" key="1">
    <source>
        <dbReference type="EMBL" id="ALW89638.1"/>
    </source>
</evidence>
<gene>
    <name evidence="1" type="ORF">AUC44_12620</name>
</gene>